<dbReference type="Pfam" id="PF13692">
    <property type="entry name" value="Glyco_trans_1_4"/>
    <property type="match status" value="1"/>
</dbReference>
<reference evidence="1" key="1">
    <citation type="submission" date="2018-05" db="EMBL/GenBank/DDBJ databases">
        <authorList>
            <person name="Lanie J.A."/>
            <person name="Ng W.-L."/>
            <person name="Kazmierczak K.M."/>
            <person name="Andrzejewski T.M."/>
            <person name="Davidsen T.M."/>
            <person name="Wayne K.J."/>
            <person name="Tettelin H."/>
            <person name="Glass J.I."/>
            <person name="Rusch D."/>
            <person name="Podicherti R."/>
            <person name="Tsui H.-C.T."/>
            <person name="Winkler M.E."/>
        </authorList>
    </citation>
    <scope>NUCLEOTIDE SEQUENCE</scope>
</reference>
<evidence type="ECO:0008006" key="2">
    <source>
        <dbReference type="Google" id="ProtNLM"/>
    </source>
</evidence>
<proteinExistence type="predicted"/>
<evidence type="ECO:0000313" key="1">
    <source>
        <dbReference type="EMBL" id="SVB45187.1"/>
    </source>
</evidence>
<dbReference type="CDD" id="cd03801">
    <property type="entry name" value="GT4_PimA-like"/>
    <property type="match status" value="1"/>
</dbReference>
<protein>
    <recommendedName>
        <fullName evidence="2">Glycosyl transferase family 1 domain-containing protein</fullName>
    </recommendedName>
</protein>
<dbReference type="SUPFAM" id="SSF53756">
    <property type="entry name" value="UDP-Glycosyltransferase/glycogen phosphorylase"/>
    <property type="match status" value="1"/>
</dbReference>
<name>A0A382E5Q5_9ZZZZ</name>
<organism evidence="1">
    <name type="scientific">marine metagenome</name>
    <dbReference type="NCBI Taxonomy" id="408172"/>
    <lineage>
        <taxon>unclassified sequences</taxon>
        <taxon>metagenomes</taxon>
        <taxon>ecological metagenomes</taxon>
    </lineage>
</organism>
<gene>
    <name evidence="1" type="ORF">METZ01_LOCUS198041</name>
</gene>
<dbReference type="Gene3D" id="3.40.50.2000">
    <property type="entry name" value="Glycogen Phosphorylase B"/>
    <property type="match status" value="2"/>
</dbReference>
<dbReference type="EMBL" id="UINC01042484">
    <property type="protein sequence ID" value="SVB45187.1"/>
    <property type="molecule type" value="Genomic_DNA"/>
</dbReference>
<dbReference type="PANTHER" id="PTHR12526">
    <property type="entry name" value="GLYCOSYLTRANSFERASE"/>
    <property type="match status" value="1"/>
</dbReference>
<sequence>MTHPRRASTIRKPSQALDPLMRLSHFFTYYRTLGGVQSILKRHHTSDAKRGHEPGFVFAFESDDFDEPDITGLGFGGGYSIHSMRAKFANHSRRFTDSVVVCHNMWGLQFLADLMPAKRRVGLLHSDWTGLRPHLETQRGLLDGVLCVSNALVDLVSGCLPDLAKANRVQLIPYPIDGLAAMPERAPLAKRTVVIGWVGRMQTEQKRVERLPALVKALESAGIDFRFELLGDGPRQPWLEQQLPSGRTIFHGRKSGDDYASVLRGWDFITSVSDYEGLPISMLEAFSAGVLPLCPAIGSGGDEYSAKLGDEFVWDAFDFGQAAAKLKSILAKPESALGQARAEARALTGCHSEAGYFRTFDEFVQRIANEPRAAAERLTKRPFYFSDRLPFGLMTRLWPSGCTRRNE</sequence>
<dbReference type="AlphaFoldDB" id="A0A382E5Q5"/>
<accession>A0A382E5Q5</accession>